<keyword evidence="5 6" id="KW-0472">Membrane</keyword>
<evidence type="ECO:0000256" key="2">
    <source>
        <dbReference type="ARBA" id="ARBA00007362"/>
    </source>
</evidence>
<protein>
    <submittedName>
        <fullName evidence="8">O-acetylserine/cysteine efflux transporter</fullName>
    </submittedName>
</protein>
<dbReference type="InterPro" id="IPR050638">
    <property type="entry name" value="AA-Vitamin_Transporters"/>
</dbReference>
<dbReference type="PANTHER" id="PTHR32322:SF9">
    <property type="entry name" value="AMINO-ACID METABOLITE EFFLUX PUMP-RELATED"/>
    <property type="match status" value="1"/>
</dbReference>
<dbReference type="Pfam" id="PF00892">
    <property type="entry name" value="EamA"/>
    <property type="match status" value="2"/>
</dbReference>
<proteinExistence type="inferred from homology"/>
<dbReference type="InterPro" id="IPR000620">
    <property type="entry name" value="EamA_dom"/>
</dbReference>
<feature type="transmembrane region" description="Helical" evidence="6">
    <location>
        <begin position="242"/>
        <end position="262"/>
    </location>
</feature>
<sequence length="301" mass="31182">MRDRCLAVVVAVLWGANFIAIHVGLEYFPPVFLAGLRMLVLAVPAVLFVPRPRVPLRWLVGYGLGFGTLQFLFLFLGMYAGMPTGLASLVLQASGPFTLVLGALLLREKVTGRQWAGIGVAVAGLATIALARAQSAALLPVVLTLLGALGWAVGNLCNRLAQRDGADVDPLHLTLWMTVVPPVPLLVASAVVEGPATGWVATAAVFTRDGLPGLGALVYLSVVATVLAAGIWTVLMRRYPAGLVAPHSLLVPVVGMACAMALLGERPAVVELVAGAVVVGGVLVASAPARGRGERSLATVR</sequence>
<gene>
    <name evidence="8" type="ORF">SAMN05216207_101849</name>
</gene>
<comment type="subcellular location">
    <subcellularLocation>
        <location evidence="1">Membrane</location>
        <topology evidence="1">Multi-pass membrane protein</topology>
    </subcellularLocation>
</comment>
<organism evidence="8 9">
    <name type="scientific">Pseudonocardia ammonioxydans</name>
    <dbReference type="NCBI Taxonomy" id="260086"/>
    <lineage>
        <taxon>Bacteria</taxon>
        <taxon>Bacillati</taxon>
        <taxon>Actinomycetota</taxon>
        <taxon>Actinomycetes</taxon>
        <taxon>Pseudonocardiales</taxon>
        <taxon>Pseudonocardiaceae</taxon>
        <taxon>Pseudonocardia</taxon>
    </lineage>
</organism>
<name>A0A1I5AM25_PSUAM</name>
<reference evidence="8 9" key="1">
    <citation type="submission" date="2016-10" db="EMBL/GenBank/DDBJ databases">
        <authorList>
            <person name="de Groot N.N."/>
        </authorList>
    </citation>
    <scope>NUCLEOTIDE SEQUENCE [LARGE SCALE GENOMIC DNA]</scope>
    <source>
        <strain evidence="8 9">CGMCC 4.1877</strain>
    </source>
</reference>
<feature type="transmembrane region" description="Helical" evidence="6">
    <location>
        <begin position="212"/>
        <end position="235"/>
    </location>
</feature>
<keyword evidence="9" id="KW-1185">Reference proteome</keyword>
<keyword evidence="3 6" id="KW-0812">Transmembrane</keyword>
<evidence type="ECO:0000256" key="3">
    <source>
        <dbReference type="ARBA" id="ARBA00022692"/>
    </source>
</evidence>
<accession>A0A1I5AM25</accession>
<feature type="transmembrane region" description="Helical" evidence="6">
    <location>
        <begin position="115"/>
        <end position="131"/>
    </location>
</feature>
<dbReference type="SUPFAM" id="SSF103481">
    <property type="entry name" value="Multidrug resistance efflux transporter EmrE"/>
    <property type="match status" value="2"/>
</dbReference>
<feature type="transmembrane region" description="Helical" evidence="6">
    <location>
        <begin position="30"/>
        <end position="49"/>
    </location>
</feature>
<feature type="transmembrane region" description="Helical" evidence="6">
    <location>
        <begin position="137"/>
        <end position="161"/>
    </location>
</feature>
<comment type="similarity">
    <text evidence="2">Belongs to the EamA transporter family.</text>
</comment>
<evidence type="ECO:0000256" key="5">
    <source>
        <dbReference type="ARBA" id="ARBA00023136"/>
    </source>
</evidence>
<feature type="transmembrane region" description="Helical" evidence="6">
    <location>
        <begin position="56"/>
        <end position="80"/>
    </location>
</feature>
<dbReference type="EMBL" id="FOUY01000018">
    <property type="protein sequence ID" value="SFN63521.1"/>
    <property type="molecule type" value="Genomic_DNA"/>
</dbReference>
<evidence type="ECO:0000259" key="7">
    <source>
        <dbReference type="Pfam" id="PF00892"/>
    </source>
</evidence>
<evidence type="ECO:0000313" key="9">
    <source>
        <dbReference type="Proteomes" id="UP000199614"/>
    </source>
</evidence>
<feature type="domain" description="EamA" evidence="7">
    <location>
        <begin position="141"/>
        <end position="286"/>
    </location>
</feature>
<dbReference type="Gene3D" id="1.10.3730.20">
    <property type="match status" value="1"/>
</dbReference>
<dbReference type="AlphaFoldDB" id="A0A1I5AM25"/>
<keyword evidence="4 6" id="KW-1133">Transmembrane helix</keyword>
<dbReference type="InterPro" id="IPR037185">
    <property type="entry name" value="EmrE-like"/>
</dbReference>
<feature type="transmembrane region" description="Helical" evidence="6">
    <location>
        <begin position="268"/>
        <end position="287"/>
    </location>
</feature>
<evidence type="ECO:0000313" key="8">
    <source>
        <dbReference type="EMBL" id="SFN63521.1"/>
    </source>
</evidence>
<evidence type="ECO:0000256" key="6">
    <source>
        <dbReference type="SAM" id="Phobius"/>
    </source>
</evidence>
<feature type="domain" description="EamA" evidence="7">
    <location>
        <begin position="5"/>
        <end position="128"/>
    </location>
</feature>
<dbReference type="Proteomes" id="UP000199614">
    <property type="component" value="Unassembled WGS sequence"/>
</dbReference>
<feature type="transmembrane region" description="Helical" evidence="6">
    <location>
        <begin position="173"/>
        <end position="192"/>
    </location>
</feature>
<dbReference type="GO" id="GO:0016020">
    <property type="term" value="C:membrane"/>
    <property type="evidence" value="ECO:0007669"/>
    <property type="project" value="UniProtKB-SubCell"/>
</dbReference>
<feature type="transmembrane region" description="Helical" evidence="6">
    <location>
        <begin position="86"/>
        <end position="106"/>
    </location>
</feature>
<evidence type="ECO:0000256" key="1">
    <source>
        <dbReference type="ARBA" id="ARBA00004141"/>
    </source>
</evidence>
<dbReference type="PANTHER" id="PTHR32322">
    <property type="entry name" value="INNER MEMBRANE TRANSPORTER"/>
    <property type="match status" value="1"/>
</dbReference>
<evidence type="ECO:0000256" key="4">
    <source>
        <dbReference type="ARBA" id="ARBA00022989"/>
    </source>
</evidence>
<dbReference type="STRING" id="260086.SAMN05216207_101849"/>